<feature type="active site" description="Acyl-thioester intermediate" evidence="11">
    <location>
        <position position="94"/>
    </location>
</feature>
<proteinExistence type="inferred from homology"/>
<dbReference type="CDD" id="cd00751">
    <property type="entry name" value="thiolase"/>
    <property type="match status" value="1"/>
</dbReference>
<evidence type="ECO:0000259" key="13">
    <source>
        <dbReference type="Pfam" id="PF00108"/>
    </source>
</evidence>
<dbReference type="GO" id="GO:0003985">
    <property type="term" value="F:acetyl-CoA C-acetyltransferase activity"/>
    <property type="evidence" value="ECO:0007669"/>
    <property type="project" value="UniProtKB-EC"/>
</dbReference>
<comment type="similarity">
    <text evidence="3 12">Belongs to the thiolase-like superfamily. Thiolase family.</text>
</comment>
<dbReference type="Pfam" id="PF00108">
    <property type="entry name" value="Thiolase_N"/>
    <property type="match status" value="1"/>
</dbReference>
<evidence type="ECO:0000256" key="12">
    <source>
        <dbReference type="RuleBase" id="RU003557"/>
    </source>
</evidence>
<comment type="catalytic activity">
    <reaction evidence="10">
        <text>2 acetyl-CoA = acetoacetyl-CoA + CoA</text>
        <dbReference type="Rhea" id="RHEA:21036"/>
        <dbReference type="ChEBI" id="CHEBI:57286"/>
        <dbReference type="ChEBI" id="CHEBI:57287"/>
        <dbReference type="ChEBI" id="CHEBI:57288"/>
        <dbReference type="EC" id="2.3.1.9"/>
    </reaction>
</comment>
<dbReference type="GO" id="GO:0010124">
    <property type="term" value="P:phenylacetate catabolic process"/>
    <property type="evidence" value="ECO:0007669"/>
    <property type="project" value="TreeGrafter"/>
</dbReference>
<dbReference type="OrthoDB" id="56116at2"/>
<evidence type="ECO:0000256" key="11">
    <source>
        <dbReference type="PIRSR" id="PIRSR000429-1"/>
    </source>
</evidence>
<dbReference type="Pfam" id="PF02803">
    <property type="entry name" value="Thiolase_C"/>
    <property type="match status" value="1"/>
</dbReference>
<dbReference type="GO" id="GO:0005737">
    <property type="term" value="C:cytoplasm"/>
    <property type="evidence" value="ECO:0007669"/>
    <property type="project" value="UniProtKB-SubCell"/>
</dbReference>
<dbReference type="Gene3D" id="3.40.47.10">
    <property type="match status" value="1"/>
</dbReference>
<accession>A0A2L2XL48</accession>
<sequence length="394" mass="42417">MREVYIVEGVRTPIAKSGKRSWFANIRADDLAALVINEVLERAGITGKKREQVDDVILGGTYLMKEMGSNIGRYAAIMAGMPYRTAGCTVDRLCGGGLQSIAFGVSSIAMGWSDLIIAGGVQHMTHLPMLSGVDPNPGLGRFCDPNMVRMGYTAEMVARKFNISREKQDQMAVESHAKAHKATVEGLFRDEILPVTADVPTEDGSAKKMLVDRDQGIRPGATMESLSQLKPVFMEDEIATVTAGNSSQTNDAAAVVLIAGKEKIKELGLKPRLKLAGYAVIGVDPALMGIGPAFAIPRVLKQAAMTKEQIDLWEINEAFASQAVYCTEELGIRNHPLLNPRGSGIALGHPLGCTGARIVTTIMHEMPYYNAKYAVESMCIGHGQGAAAIWEWVG</sequence>
<dbReference type="InterPro" id="IPR002155">
    <property type="entry name" value="Thiolase"/>
</dbReference>
<evidence type="ECO:0000256" key="9">
    <source>
        <dbReference type="ARBA" id="ARBA00044137"/>
    </source>
</evidence>
<reference evidence="16" key="1">
    <citation type="submission" date="2018-02" db="EMBL/GenBank/DDBJ databases">
        <title>Genome sequence of Desulfocucumis palustris strain NAW-5.</title>
        <authorList>
            <person name="Watanabe M."/>
            <person name="Kojima H."/>
            <person name="Fukui M."/>
        </authorList>
    </citation>
    <scope>NUCLEOTIDE SEQUENCE [LARGE SCALE GENOMIC DNA]</scope>
    <source>
        <strain evidence="16">NAW-5</strain>
    </source>
</reference>
<dbReference type="FunFam" id="3.40.47.10:FF:000010">
    <property type="entry name" value="Acetyl-CoA acetyltransferase (Thiolase)"/>
    <property type="match status" value="1"/>
</dbReference>
<comment type="subcellular location">
    <subcellularLocation>
        <location evidence="2">Cytoplasm</location>
    </subcellularLocation>
    <subcellularLocation>
        <location evidence="1">Peroxisome</location>
    </subcellularLocation>
</comment>
<protein>
    <recommendedName>
        <fullName evidence="9">Acetyl-CoA acetyltransferase</fullName>
    </recommendedName>
</protein>
<name>A0A2L2XL48_9FIRM</name>
<feature type="active site" description="Proton acceptor" evidence="11">
    <location>
        <position position="349"/>
    </location>
</feature>
<dbReference type="InterPro" id="IPR020616">
    <property type="entry name" value="Thiolase_N"/>
</dbReference>
<feature type="active site" description="Proton acceptor" evidence="11">
    <location>
        <position position="379"/>
    </location>
</feature>
<evidence type="ECO:0000256" key="5">
    <source>
        <dbReference type="ARBA" id="ARBA00022832"/>
    </source>
</evidence>
<gene>
    <name evidence="15" type="ORF">DCCM_4147</name>
</gene>
<dbReference type="AlphaFoldDB" id="A0A2L2XL48"/>
<dbReference type="PIRSF" id="PIRSF000429">
    <property type="entry name" value="Ac-CoA_Ac_transf"/>
    <property type="match status" value="1"/>
</dbReference>
<organism evidence="15 16">
    <name type="scientific">Desulfocucumis palustris</name>
    <dbReference type="NCBI Taxonomy" id="1898651"/>
    <lineage>
        <taxon>Bacteria</taxon>
        <taxon>Bacillati</taxon>
        <taxon>Bacillota</taxon>
        <taxon>Clostridia</taxon>
        <taxon>Eubacteriales</taxon>
        <taxon>Desulfocucumaceae</taxon>
        <taxon>Desulfocucumis</taxon>
    </lineage>
</organism>
<evidence type="ECO:0000259" key="14">
    <source>
        <dbReference type="Pfam" id="PF02803"/>
    </source>
</evidence>
<keyword evidence="6" id="KW-0443">Lipid metabolism</keyword>
<evidence type="ECO:0000256" key="3">
    <source>
        <dbReference type="ARBA" id="ARBA00010982"/>
    </source>
</evidence>
<evidence type="ECO:0000256" key="2">
    <source>
        <dbReference type="ARBA" id="ARBA00004496"/>
    </source>
</evidence>
<keyword evidence="16" id="KW-1185">Reference proteome</keyword>
<feature type="domain" description="Thiolase N-terminal" evidence="13">
    <location>
        <begin position="4"/>
        <end position="260"/>
    </location>
</feature>
<dbReference type="InterPro" id="IPR020617">
    <property type="entry name" value="Thiolase_C"/>
</dbReference>
<dbReference type="PANTHER" id="PTHR43853">
    <property type="entry name" value="3-KETOACYL-COA THIOLASE, PEROXISOMAL"/>
    <property type="match status" value="1"/>
</dbReference>
<evidence type="ECO:0000313" key="16">
    <source>
        <dbReference type="Proteomes" id="UP000239549"/>
    </source>
</evidence>
<dbReference type="Proteomes" id="UP000239549">
    <property type="component" value="Unassembled WGS sequence"/>
</dbReference>
<dbReference type="SUPFAM" id="SSF53901">
    <property type="entry name" value="Thiolase-like"/>
    <property type="match status" value="2"/>
</dbReference>
<dbReference type="PANTHER" id="PTHR43853:SF8">
    <property type="entry name" value="3-KETOACYL-COA THIOLASE, PEROXISOMAL"/>
    <property type="match status" value="1"/>
</dbReference>
<keyword evidence="5" id="KW-0276">Fatty acid metabolism</keyword>
<evidence type="ECO:0000256" key="8">
    <source>
        <dbReference type="ARBA" id="ARBA00023315"/>
    </source>
</evidence>
<keyword evidence="4 12" id="KW-0808">Transferase</keyword>
<dbReference type="RefSeq" id="WP_104373165.1">
    <property type="nucleotide sequence ID" value="NZ_BFAV01000157.1"/>
</dbReference>
<keyword evidence="7" id="KW-0576">Peroxisome</keyword>
<dbReference type="EMBL" id="BFAV01000157">
    <property type="protein sequence ID" value="GBF35026.1"/>
    <property type="molecule type" value="Genomic_DNA"/>
</dbReference>
<evidence type="ECO:0000256" key="6">
    <source>
        <dbReference type="ARBA" id="ARBA00023098"/>
    </source>
</evidence>
<evidence type="ECO:0000256" key="10">
    <source>
        <dbReference type="ARBA" id="ARBA00051550"/>
    </source>
</evidence>
<dbReference type="InterPro" id="IPR050215">
    <property type="entry name" value="Thiolase-like_sf_Thiolase"/>
</dbReference>
<evidence type="ECO:0000313" key="15">
    <source>
        <dbReference type="EMBL" id="GBF35026.1"/>
    </source>
</evidence>
<dbReference type="InterPro" id="IPR016039">
    <property type="entry name" value="Thiolase-like"/>
</dbReference>
<comment type="caution">
    <text evidence="15">The sequence shown here is derived from an EMBL/GenBank/DDBJ whole genome shotgun (WGS) entry which is preliminary data.</text>
</comment>
<dbReference type="NCBIfam" id="TIGR01930">
    <property type="entry name" value="AcCoA-C-Actrans"/>
    <property type="match status" value="1"/>
</dbReference>
<feature type="domain" description="Thiolase C-terminal" evidence="14">
    <location>
        <begin position="270"/>
        <end position="390"/>
    </location>
</feature>
<evidence type="ECO:0000256" key="4">
    <source>
        <dbReference type="ARBA" id="ARBA00022679"/>
    </source>
</evidence>
<keyword evidence="8 12" id="KW-0012">Acyltransferase</keyword>
<evidence type="ECO:0000256" key="1">
    <source>
        <dbReference type="ARBA" id="ARBA00004275"/>
    </source>
</evidence>
<evidence type="ECO:0000256" key="7">
    <source>
        <dbReference type="ARBA" id="ARBA00023140"/>
    </source>
</evidence>
<dbReference type="GO" id="GO:0006635">
    <property type="term" value="P:fatty acid beta-oxidation"/>
    <property type="evidence" value="ECO:0007669"/>
    <property type="project" value="TreeGrafter"/>
</dbReference>